<comment type="subcellular location">
    <subcellularLocation>
        <location evidence="1">Cell envelope</location>
    </subcellularLocation>
</comment>
<dbReference type="Pfam" id="PF01297">
    <property type="entry name" value="ZnuA"/>
    <property type="match status" value="1"/>
</dbReference>
<sequence>MPEMPLPRLLSRRPLLLGAAAAALAPWSLAAQPARGGAAAGAGKLSVLATTAMVGDLARRIGGDRIALEVLMGEGVDPHLYKPTREDVAKLLRAGLVLYSGLLLEGKMTDAFTRIARTGRPVVAVAESLPREALLAAEGAEGHPDPHVWMDVSLWSQVASRIAVQLKESDPAGAATYDANLATLRQELEALDSWARQAIASIPAPQRVLVTAHDAFNYFSRRYGIEVMGIQGLSTESEAGLRRIEELVGILVERRIPAVFVESSVSDRNVRALVEGAASRGHRVAIGGELFSDAMGAPGSYEGTYPGMIDHNVTVITRALGGAAPPRGFAGKLAEAR</sequence>
<dbReference type="InterPro" id="IPR006129">
    <property type="entry name" value="AdhesinB"/>
</dbReference>
<dbReference type="Gene3D" id="3.40.50.1980">
    <property type="entry name" value="Nitrogenase molybdenum iron protein domain"/>
    <property type="match status" value="2"/>
</dbReference>
<evidence type="ECO:0000256" key="1">
    <source>
        <dbReference type="ARBA" id="ARBA00004196"/>
    </source>
</evidence>
<protein>
    <submittedName>
        <fullName evidence="8">ABC transporter, substrate-binding protein</fullName>
    </submittedName>
</protein>
<comment type="similarity">
    <text evidence="2 6">Belongs to the bacterial solute-binding protein 9 family.</text>
</comment>
<dbReference type="Proteomes" id="UP000005324">
    <property type="component" value="Unassembled WGS sequence"/>
</dbReference>
<dbReference type="SUPFAM" id="SSF53807">
    <property type="entry name" value="Helical backbone' metal receptor"/>
    <property type="match status" value="1"/>
</dbReference>
<name>D5RLU5_9PROT</name>
<evidence type="ECO:0000256" key="6">
    <source>
        <dbReference type="RuleBase" id="RU003512"/>
    </source>
</evidence>
<feature type="signal peptide" evidence="7">
    <location>
        <begin position="1"/>
        <end position="30"/>
    </location>
</feature>
<evidence type="ECO:0000313" key="8">
    <source>
        <dbReference type="EMBL" id="EFH11721.1"/>
    </source>
</evidence>
<dbReference type="InterPro" id="IPR006127">
    <property type="entry name" value="ZnuA-like"/>
</dbReference>
<dbReference type="PROSITE" id="PS51318">
    <property type="entry name" value="TAT"/>
    <property type="match status" value="1"/>
</dbReference>
<dbReference type="PRINTS" id="PR00690">
    <property type="entry name" value="ADHESNFAMILY"/>
</dbReference>
<evidence type="ECO:0000313" key="9">
    <source>
        <dbReference type="Proteomes" id="UP000005324"/>
    </source>
</evidence>
<evidence type="ECO:0000256" key="5">
    <source>
        <dbReference type="ARBA" id="ARBA00022729"/>
    </source>
</evidence>
<dbReference type="AlphaFoldDB" id="D5RLU5"/>
<dbReference type="InterPro" id="IPR006128">
    <property type="entry name" value="Lipoprotein_PsaA-like"/>
</dbReference>
<dbReference type="GO" id="GO:0007155">
    <property type="term" value="P:cell adhesion"/>
    <property type="evidence" value="ECO:0007669"/>
    <property type="project" value="InterPro"/>
</dbReference>
<dbReference type="InterPro" id="IPR006311">
    <property type="entry name" value="TAT_signal"/>
</dbReference>
<keyword evidence="4" id="KW-0479">Metal-binding</keyword>
<dbReference type="PRINTS" id="PR00691">
    <property type="entry name" value="ADHESINB"/>
</dbReference>
<keyword evidence="3 6" id="KW-0813">Transport</keyword>
<gene>
    <name evidence="8" type="primary">troA</name>
    <name evidence="8" type="ORF">HMPREF0731_2056</name>
</gene>
<dbReference type="InterPro" id="IPR050492">
    <property type="entry name" value="Bact_metal-bind_prot9"/>
</dbReference>
<comment type="caution">
    <text evidence="8">The sequence shown here is derived from an EMBL/GenBank/DDBJ whole genome shotgun (WGS) entry which is preliminary data.</text>
</comment>
<organism evidence="8 9">
    <name type="scientific">Pseudoroseomonas cervicalis ATCC 49957</name>
    <dbReference type="NCBI Taxonomy" id="525371"/>
    <lineage>
        <taxon>Bacteria</taxon>
        <taxon>Pseudomonadati</taxon>
        <taxon>Pseudomonadota</taxon>
        <taxon>Alphaproteobacteria</taxon>
        <taxon>Acetobacterales</taxon>
        <taxon>Roseomonadaceae</taxon>
        <taxon>Roseomonas</taxon>
    </lineage>
</organism>
<dbReference type="GO" id="GO:0030313">
    <property type="term" value="C:cell envelope"/>
    <property type="evidence" value="ECO:0007669"/>
    <property type="project" value="UniProtKB-SubCell"/>
</dbReference>
<dbReference type="PANTHER" id="PTHR42953">
    <property type="entry name" value="HIGH-AFFINITY ZINC UPTAKE SYSTEM PROTEIN ZNUA-RELATED"/>
    <property type="match status" value="1"/>
</dbReference>
<proteinExistence type="inferred from homology"/>
<dbReference type="GO" id="GO:0046872">
    <property type="term" value="F:metal ion binding"/>
    <property type="evidence" value="ECO:0007669"/>
    <property type="project" value="UniProtKB-KW"/>
</dbReference>
<dbReference type="GO" id="GO:0030001">
    <property type="term" value="P:metal ion transport"/>
    <property type="evidence" value="ECO:0007669"/>
    <property type="project" value="InterPro"/>
</dbReference>
<evidence type="ECO:0000256" key="7">
    <source>
        <dbReference type="SAM" id="SignalP"/>
    </source>
</evidence>
<evidence type="ECO:0000256" key="3">
    <source>
        <dbReference type="ARBA" id="ARBA00022448"/>
    </source>
</evidence>
<keyword evidence="9" id="KW-1185">Reference proteome</keyword>
<feature type="chain" id="PRO_5003076009" evidence="7">
    <location>
        <begin position="31"/>
        <end position="337"/>
    </location>
</feature>
<dbReference type="EMBL" id="ADVL01000329">
    <property type="protein sequence ID" value="EFH11721.1"/>
    <property type="molecule type" value="Genomic_DNA"/>
</dbReference>
<keyword evidence="5 7" id="KW-0732">Signal</keyword>
<dbReference type="PANTHER" id="PTHR42953:SF1">
    <property type="entry name" value="METAL-BINDING PROTEIN HI_0362-RELATED"/>
    <property type="match status" value="1"/>
</dbReference>
<evidence type="ECO:0000256" key="2">
    <source>
        <dbReference type="ARBA" id="ARBA00011028"/>
    </source>
</evidence>
<accession>D5RLU5</accession>
<evidence type="ECO:0000256" key="4">
    <source>
        <dbReference type="ARBA" id="ARBA00022723"/>
    </source>
</evidence>
<dbReference type="HOGENOM" id="CLU_016838_1_1_5"/>
<reference evidence="8 9" key="1">
    <citation type="submission" date="2010-04" db="EMBL/GenBank/DDBJ databases">
        <authorList>
            <person name="Qin X."/>
            <person name="Bachman B."/>
            <person name="Battles P."/>
            <person name="Bell A."/>
            <person name="Bess C."/>
            <person name="Bickham C."/>
            <person name="Chaboub L."/>
            <person name="Chen D."/>
            <person name="Coyle M."/>
            <person name="Deiros D.R."/>
            <person name="Dinh H."/>
            <person name="Forbes L."/>
            <person name="Fowler G."/>
            <person name="Francisco L."/>
            <person name="Fu Q."/>
            <person name="Gubbala S."/>
            <person name="Hale W."/>
            <person name="Han Y."/>
            <person name="Hemphill L."/>
            <person name="Highlander S.K."/>
            <person name="Hirani K."/>
            <person name="Hogues M."/>
            <person name="Jackson L."/>
            <person name="Jakkamsetti A."/>
            <person name="Javaid M."/>
            <person name="Jiang H."/>
            <person name="Korchina V."/>
            <person name="Kovar C."/>
            <person name="Lara F."/>
            <person name="Lee S."/>
            <person name="Mata R."/>
            <person name="Mathew T."/>
            <person name="Moen C."/>
            <person name="Morales K."/>
            <person name="Munidasa M."/>
            <person name="Nazareth L."/>
            <person name="Ngo R."/>
            <person name="Nguyen L."/>
            <person name="Okwuonu G."/>
            <person name="Ongeri F."/>
            <person name="Patil S."/>
            <person name="Petrosino J."/>
            <person name="Pham C."/>
            <person name="Pham P."/>
            <person name="Pu L.-L."/>
            <person name="Puazo M."/>
            <person name="Raj R."/>
            <person name="Reid J."/>
            <person name="Rouhana J."/>
            <person name="Saada N."/>
            <person name="Shang Y."/>
            <person name="Simmons D."/>
            <person name="Thornton R."/>
            <person name="Warren J."/>
            <person name="Weissenberger G."/>
            <person name="Zhang J."/>
            <person name="Zhang L."/>
            <person name="Zhou C."/>
            <person name="Zhu D."/>
            <person name="Muzny D."/>
            <person name="Worley K."/>
            <person name="Gibbs R."/>
        </authorList>
    </citation>
    <scope>NUCLEOTIDE SEQUENCE [LARGE SCALE GENOMIC DNA]</scope>
    <source>
        <strain evidence="8 9">ATCC 49957</strain>
    </source>
</reference>